<organism evidence="1 2">
    <name type="scientific">Sorangium cellulosum</name>
    <name type="common">Polyangium cellulosum</name>
    <dbReference type="NCBI Taxonomy" id="56"/>
    <lineage>
        <taxon>Bacteria</taxon>
        <taxon>Pseudomonadati</taxon>
        <taxon>Myxococcota</taxon>
        <taxon>Polyangia</taxon>
        <taxon>Polyangiales</taxon>
        <taxon>Polyangiaceae</taxon>
        <taxon>Sorangium</taxon>
    </lineage>
</organism>
<proteinExistence type="predicted"/>
<dbReference type="AlphaFoldDB" id="A0A4P2Q3W8"/>
<dbReference type="Proteomes" id="UP000295781">
    <property type="component" value="Chromosome"/>
</dbReference>
<gene>
    <name evidence="1" type="ORF">SOCEGT47_045770</name>
</gene>
<evidence type="ECO:0000313" key="2">
    <source>
        <dbReference type="Proteomes" id="UP000295781"/>
    </source>
</evidence>
<evidence type="ECO:0000313" key="1">
    <source>
        <dbReference type="EMBL" id="AUX24044.1"/>
    </source>
</evidence>
<sequence length="41" mass="4935">MPRMSVDFAALSDDETRVEWRMVSRNQRWWVRWLALPPCAA</sequence>
<dbReference type="EMBL" id="CP012670">
    <property type="protein sequence ID" value="AUX24044.1"/>
    <property type="molecule type" value="Genomic_DNA"/>
</dbReference>
<protein>
    <submittedName>
        <fullName evidence="1">Uncharacterized protein</fullName>
    </submittedName>
</protein>
<reference evidence="1 2" key="1">
    <citation type="submission" date="2015-09" db="EMBL/GenBank/DDBJ databases">
        <title>Sorangium comparison.</title>
        <authorList>
            <person name="Zaburannyi N."/>
            <person name="Bunk B."/>
            <person name="Overmann J."/>
            <person name="Mueller R."/>
        </authorList>
    </citation>
    <scope>NUCLEOTIDE SEQUENCE [LARGE SCALE GENOMIC DNA]</scope>
    <source>
        <strain evidence="1 2">So ceGT47</strain>
    </source>
</reference>
<accession>A0A4P2Q3W8</accession>
<name>A0A4P2Q3W8_SORCE</name>